<evidence type="ECO:0000313" key="2">
    <source>
        <dbReference type="Ensembl" id="ENSDCDP00010060612.1"/>
    </source>
</evidence>
<reference evidence="2" key="3">
    <citation type="submission" date="2025-09" db="UniProtKB">
        <authorList>
            <consortium name="Ensembl"/>
        </authorList>
    </citation>
    <scope>IDENTIFICATION</scope>
</reference>
<evidence type="ECO:0000256" key="1">
    <source>
        <dbReference type="SAM" id="MobiDB-lite"/>
    </source>
</evidence>
<feature type="region of interest" description="Disordered" evidence="1">
    <location>
        <begin position="18"/>
        <end position="41"/>
    </location>
</feature>
<protein>
    <submittedName>
        <fullName evidence="2">Uncharacterized protein</fullName>
    </submittedName>
</protein>
<dbReference type="Proteomes" id="UP000694580">
    <property type="component" value="Chromosome 3"/>
</dbReference>
<accession>A0AAY4ESG0</accession>
<name>A0AAY4ESG0_9TELE</name>
<keyword evidence="3" id="KW-1185">Reference proteome</keyword>
<dbReference type="AlphaFoldDB" id="A0AAY4ESG0"/>
<feature type="region of interest" description="Disordered" evidence="1">
    <location>
        <begin position="65"/>
        <end position="90"/>
    </location>
</feature>
<reference evidence="2 3" key="1">
    <citation type="submission" date="2020-06" db="EMBL/GenBank/DDBJ databases">
        <authorList>
            <consortium name="Wellcome Sanger Institute Data Sharing"/>
        </authorList>
    </citation>
    <scope>NUCLEOTIDE SEQUENCE [LARGE SCALE GENOMIC DNA]</scope>
</reference>
<dbReference type="Ensembl" id="ENSDCDT00010071361.1">
    <property type="protein sequence ID" value="ENSDCDP00010060612.1"/>
    <property type="gene ID" value="ENSDCDG00010033633.1"/>
</dbReference>
<proteinExistence type="predicted"/>
<reference evidence="2" key="2">
    <citation type="submission" date="2025-08" db="UniProtKB">
        <authorList>
            <consortium name="Ensembl"/>
        </authorList>
    </citation>
    <scope>IDENTIFICATION</scope>
</reference>
<evidence type="ECO:0000313" key="3">
    <source>
        <dbReference type="Proteomes" id="UP000694580"/>
    </source>
</evidence>
<organism evidence="2 3">
    <name type="scientific">Denticeps clupeoides</name>
    <name type="common">denticle herring</name>
    <dbReference type="NCBI Taxonomy" id="299321"/>
    <lineage>
        <taxon>Eukaryota</taxon>
        <taxon>Metazoa</taxon>
        <taxon>Chordata</taxon>
        <taxon>Craniata</taxon>
        <taxon>Vertebrata</taxon>
        <taxon>Euteleostomi</taxon>
        <taxon>Actinopterygii</taxon>
        <taxon>Neopterygii</taxon>
        <taxon>Teleostei</taxon>
        <taxon>Clupei</taxon>
        <taxon>Clupeiformes</taxon>
        <taxon>Denticipitoidei</taxon>
        <taxon>Denticipitidae</taxon>
        <taxon>Denticeps</taxon>
    </lineage>
</organism>
<sequence length="90" mass="9956">MNLHRLILILYEHTQKHNNNGTGKQEKWGTTSGSVVDNGSADTESPFLGTLTFSVHQIVRWSEKAKSNTPLRIDPPPPKQSCSLLIYAGP</sequence>